<dbReference type="InterPro" id="IPR050109">
    <property type="entry name" value="HTH-type_TetR-like_transc_reg"/>
</dbReference>
<dbReference type="PRINTS" id="PR00455">
    <property type="entry name" value="HTHTETR"/>
</dbReference>
<keyword evidence="2 4" id="KW-0238">DNA-binding</keyword>
<evidence type="ECO:0000256" key="2">
    <source>
        <dbReference type="ARBA" id="ARBA00023125"/>
    </source>
</evidence>
<dbReference type="Gene3D" id="1.10.357.10">
    <property type="entry name" value="Tetracycline Repressor, domain 2"/>
    <property type="match status" value="1"/>
</dbReference>
<sequence length="208" mass="22942">MTTISADAPLGRRERKKQATRQALAAAALRLAAERGVDGVTVEEIATAADLSPRTFFNHFSCKEEAIADPGDDRVERVRAVLSTRPAGEAPLEALRHAMGSIRDNMTEAAIREWRERHRLVRENPALKAYHLASFARFERAIIEEMAARSGTDPDSDVYPRMLARAGLTAVRTAFELWRDGEGPDEFGALIDTAFDQIASGFTLPPPR</sequence>
<dbReference type="AlphaFoldDB" id="A0A2T0Q081"/>
<dbReference type="Gene3D" id="1.10.10.60">
    <property type="entry name" value="Homeodomain-like"/>
    <property type="match status" value="1"/>
</dbReference>
<dbReference type="InterPro" id="IPR041347">
    <property type="entry name" value="MftR_C"/>
</dbReference>
<dbReference type="GO" id="GO:0000976">
    <property type="term" value="F:transcription cis-regulatory region binding"/>
    <property type="evidence" value="ECO:0007669"/>
    <property type="project" value="TreeGrafter"/>
</dbReference>
<dbReference type="RefSeq" id="WP_170141051.1">
    <property type="nucleotide sequence ID" value="NZ_PVZC01000006.1"/>
</dbReference>
<comment type="caution">
    <text evidence="6">The sequence shown here is derived from an EMBL/GenBank/DDBJ whole genome shotgun (WGS) entry which is preliminary data.</text>
</comment>
<gene>
    <name evidence="6" type="ORF">CLV72_106151</name>
</gene>
<keyword evidence="3" id="KW-0804">Transcription</keyword>
<dbReference type="PANTHER" id="PTHR30055:SF238">
    <property type="entry name" value="MYCOFACTOCIN BIOSYNTHESIS TRANSCRIPTIONAL REGULATOR MFTR-RELATED"/>
    <property type="match status" value="1"/>
</dbReference>
<proteinExistence type="predicted"/>
<dbReference type="InterPro" id="IPR009057">
    <property type="entry name" value="Homeodomain-like_sf"/>
</dbReference>
<dbReference type="InterPro" id="IPR001647">
    <property type="entry name" value="HTH_TetR"/>
</dbReference>
<dbReference type="SUPFAM" id="SSF46689">
    <property type="entry name" value="Homeodomain-like"/>
    <property type="match status" value="1"/>
</dbReference>
<organism evidence="6 7">
    <name type="scientific">Allonocardiopsis opalescens</name>
    <dbReference type="NCBI Taxonomy" id="1144618"/>
    <lineage>
        <taxon>Bacteria</taxon>
        <taxon>Bacillati</taxon>
        <taxon>Actinomycetota</taxon>
        <taxon>Actinomycetes</taxon>
        <taxon>Streptosporangiales</taxon>
        <taxon>Allonocardiopsis</taxon>
    </lineage>
</organism>
<dbReference type="EMBL" id="PVZC01000006">
    <property type="protein sequence ID" value="PRX97115.1"/>
    <property type="molecule type" value="Genomic_DNA"/>
</dbReference>
<reference evidence="6 7" key="1">
    <citation type="submission" date="2018-03" db="EMBL/GenBank/DDBJ databases">
        <title>Genomic Encyclopedia of Archaeal and Bacterial Type Strains, Phase II (KMG-II): from individual species to whole genera.</title>
        <authorList>
            <person name="Goeker M."/>
        </authorList>
    </citation>
    <scope>NUCLEOTIDE SEQUENCE [LARGE SCALE GENOMIC DNA]</scope>
    <source>
        <strain evidence="6 7">DSM 45601</strain>
    </source>
</reference>
<evidence type="ECO:0000256" key="3">
    <source>
        <dbReference type="ARBA" id="ARBA00023163"/>
    </source>
</evidence>
<keyword evidence="1" id="KW-0805">Transcription regulation</keyword>
<dbReference type="Proteomes" id="UP000237846">
    <property type="component" value="Unassembled WGS sequence"/>
</dbReference>
<dbReference type="PROSITE" id="PS50977">
    <property type="entry name" value="HTH_TETR_2"/>
    <property type="match status" value="1"/>
</dbReference>
<accession>A0A2T0Q081</accession>
<keyword evidence="7" id="KW-1185">Reference proteome</keyword>
<evidence type="ECO:0000256" key="4">
    <source>
        <dbReference type="PROSITE-ProRule" id="PRU00335"/>
    </source>
</evidence>
<feature type="DNA-binding region" description="H-T-H motif" evidence="4">
    <location>
        <begin position="41"/>
        <end position="60"/>
    </location>
</feature>
<evidence type="ECO:0000313" key="7">
    <source>
        <dbReference type="Proteomes" id="UP000237846"/>
    </source>
</evidence>
<name>A0A2T0Q081_9ACTN</name>
<feature type="domain" description="HTH tetR-type" evidence="5">
    <location>
        <begin position="18"/>
        <end position="78"/>
    </location>
</feature>
<dbReference type="PANTHER" id="PTHR30055">
    <property type="entry name" value="HTH-TYPE TRANSCRIPTIONAL REGULATOR RUTR"/>
    <property type="match status" value="1"/>
</dbReference>
<evidence type="ECO:0000256" key="1">
    <source>
        <dbReference type="ARBA" id="ARBA00023015"/>
    </source>
</evidence>
<dbReference type="Pfam" id="PF17754">
    <property type="entry name" value="TetR_C_14"/>
    <property type="match status" value="1"/>
</dbReference>
<evidence type="ECO:0000259" key="5">
    <source>
        <dbReference type="PROSITE" id="PS50977"/>
    </source>
</evidence>
<protein>
    <submittedName>
        <fullName evidence="6">TetR family transcriptional regulator</fullName>
    </submittedName>
</protein>
<dbReference type="Pfam" id="PF00440">
    <property type="entry name" value="TetR_N"/>
    <property type="match status" value="1"/>
</dbReference>
<dbReference type="GO" id="GO:0003700">
    <property type="term" value="F:DNA-binding transcription factor activity"/>
    <property type="evidence" value="ECO:0007669"/>
    <property type="project" value="TreeGrafter"/>
</dbReference>
<evidence type="ECO:0000313" key="6">
    <source>
        <dbReference type="EMBL" id="PRX97115.1"/>
    </source>
</evidence>